<feature type="domain" description="Obg" evidence="5">
    <location>
        <begin position="1"/>
        <end position="173"/>
    </location>
</feature>
<dbReference type="PROSITE" id="PS51883">
    <property type="entry name" value="OBG"/>
    <property type="match status" value="1"/>
</dbReference>
<feature type="compositionally biased region" description="Polar residues" evidence="3">
    <location>
        <begin position="400"/>
        <end position="410"/>
    </location>
</feature>
<accession>A0A0G2GGX5</accession>
<dbReference type="Gene3D" id="3.40.50.300">
    <property type="entry name" value="P-loop containing nucleotide triphosphate hydrolases"/>
    <property type="match status" value="1"/>
</dbReference>
<dbReference type="InterPro" id="IPR006169">
    <property type="entry name" value="GTP1_OBG_dom"/>
</dbReference>
<evidence type="ECO:0000313" key="7">
    <source>
        <dbReference type="Proteomes" id="UP000053317"/>
    </source>
</evidence>
<evidence type="ECO:0000259" key="4">
    <source>
        <dbReference type="PROSITE" id="PS51710"/>
    </source>
</evidence>
<keyword evidence="2" id="KW-0342">GTP-binding</keyword>
<dbReference type="CDD" id="cd01898">
    <property type="entry name" value="Obg"/>
    <property type="match status" value="1"/>
</dbReference>
<dbReference type="InterPro" id="IPR045086">
    <property type="entry name" value="OBG_GTPase"/>
</dbReference>
<feature type="region of interest" description="Disordered" evidence="3">
    <location>
        <begin position="388"/>
        <end position="410"/>
    </location>
</feature>
<dbReference type="Pfam" id="PF01018">
    <property type="entry name" value="GTP1_OBG"/>
    <property type="match status" value="2"/>
</dbReference>
<feature type="region of interest" description="Disordered" evidence="3">
    <location>
        <begin position="329"/>
        <end position="355"/>
    </location>
</feature>
<proteinExistence type="predicted"/>
<feature type="region of interest" description="Disordered" evidence="3">
    <location>
        <begin position="1"/>
        <end position="28"/>
    </location>
</feature>
<evidence type="ECO:0000259" key="5">
    <source>
        <dbReference type="PROSITE" id="PS51883"/>
    </source>
</evidence>
<keyword evidence="7" id="KW-1185">Reference proteome</keyword>
<dbReference type="PANTHER" id="PTHR11702">
    <property type="entry name" value="DEVELOPMENTALLY REGULATED GTP-BINDING PROTEIN-RELATED"/>
    <property type="match status" value="1"/>
</dbReference>
<sequence>MVLQMAETAGTFRAGRGRGGMGKNQGGRRGEDVVIEVPIGTVVKEVERWDFASDEEREANSRPENLGDQARKLVFYPGGGRDEQRRMQRQMERDGLQMPDFGIRRNPMKSMEPALPIRLDLDAHMSQPMLLAAGGIGGLGNPHFSTAEVTRPKIASRGQMGVKVRLELELKLLADVGLVGLPNAGKSTLLRSITNSRTRVGNWAFTTLEPKIGTVILDDHKGRPRVRSLLPTGETRTNFTIADIPGLVEGAHLDRGLGLGFLRHIERARILCFVIDLSAGDAVLALQNLWNELGQYEALRNEQLNLDTEKRFSEHDSLDNPFASIGGTIISPPSSSLRPSEAPSPPATTLPPLRHSPISSKPWFIVATKADLPSTQSNFLSLKTSLQKIQAGEEPHPSGKPNTWSPQQNGDPVECLPVSAMKGEGVENVVGIVTGILDRL</sequence>
<dbReference type="InterPro" id="IPR006073">
    <property type="entry name" value="GTP-bd"/>
</dbReference>
<feature type="domain" description="OBG-type G" evidence="4">
    <location>
        <begin position="174"/>
        <end position="438"/>
    </location>
</feature>
<dbReference type="InterPro" id="IPR031167">
    <property type="entry name" value="G_OBG"/>
</dbReference>
<dbReference type="GO" id="GO:0005525">
    <property type="term" value="F:GTP binding"/>
    <property type="evidence" value="ECO:0007669"/>
    <property type="project" value="UniProtKB-KW"/>
</dbReference>
<dbReference type="EMBL" id="LCWF01000072">
    <property type="protein sequence ID" value="KKY22848.1"/>
    <property type="molecule type" value="Genomic_DNA"/>
</dbReference>
<dbReference type="GO" id="GO:0042254">
    <property type="term" value="P:ribosome biogenesis"/>
    <property type="evidence" value="ECO:0007669"/>
    <property type="project" value="UniProtKB-UniRule"/>
</dbReference>
<dbReference type="PRINTS" id="PR00326">
    <property type="entry name" value="GTP1OBG"/>
</dbReference>
<dbReference type="Proteomes" id="UP000053317">
    <property type="component" value="Unassembled WGS sequence"/>
</dbReference>
<dbReference type="GO" id="GO:0003924">
    <property type="term" value="F:GTPase activity"/>
    <property type="evidence" value="ECO:0007669"/>
    <property type="project" value="InterPro"/>
</dbReference>
<evidence type="ECO:0000313" key="6">
    <source>
        <dbReference type="EMBL" id="KKY22848.1"/>
    </source>
</evidence>
<protein>
    <submittedName>
        <fullName evidence="6">Putative gtp-binding protein obg</fullName>
    </submittedName>
</protein>
<dbReference type="SUPFAM" id="SSF82051">
    <property type="entry name" value="Obg GTP-binding protein N-terminal domain"/>
    <property type="match status" value="1"/>
</dbReference>
<dbReference type="AlphaFoldDB" id="A0A0G2GGX5"/>
<dbReference type="GO" id="GO:0005739">
    <property type="term" value="C:mitochondrion"/>
    <property type="evidence" value="ECO:0007669"/>
    <property type="project" value="TreeGrafter"/>
</dbReference>
<feature type="compositionally biased region" description="Gly residues" evidence="3">
    <location>
        <begin position="17"/>
        <end position="27"/>
    </location>
</feature>
<dbReference type="PANTHER" id="PTHR11702:SF31">
    <property type="entry name" value="MITOCHONDRIAL RIBOSOME-ASSOCIATED GTPASE 2"/>
    <property type="match status" value="1"/>
</dbReference>
<dbReference type="InterPro" id="IPR027417">
    <property type="entry name" value="P-loop_NTPase"/>
</dbReference>
<dbReference type="SUPFAM" id="SSF52540">
    <property type="entry name" value="P-loop containing nucleoside triphosphate hydrolases"/>
    <property type="match status" value="1"/>
</dbReference>
<dbReference type="Gene3D" id="2.70.210.12">
    <property type="entry name" value="GTP1/OBG domain"/>
    <property type="match status" value="1"/>
</dbReference>
<dbReference type="InterPro" id="IPR036726">
    <property type="entry name" value="GTP1_OBG_dom_sf"/>
</dbReference>
<reference evidence="6 7" key="2">
    <citation type="submission" date="2015-05" db="EMBL/GenBank/DDBJ databases">
        <authorList>
            <person name="Morales-Cruz A."/>
            <person name="Amrine K.C."/>
            <person name="Cantu D."/>
        </authorList>
    </citation>
    <scope>NUCLEOTIDE SEQUENCE [LARGE SCALE GENOMIC DNA]</scope>
    <source>
        <strain evidence="6">UCRPC4</strain>
    </source>
</reference>
<evidence type="ECO:0000256" key="2">
    <source>
        <dbReference type="ARBA" id="ARBA00023134"/>
    </source>
</evidence>
<dbReference type="Pfam" id="PF01926">
    <property type="entry name" value="MMR_HSR1"/>
    <property type="match status" value="1"/>
</dbReference>
<dbReference type="PROSITE" id="PS51710">
    <property type="entry name" value="G_OBG"/>
    <property type="match status" value="1"/>
</dbReference>
<evidence type="ECO:0000256" key="1">
    <source>
        <dbReference type="ARBA" id="ARBA00022741"/>
    </source>
</evidence>
<organism evidence="6 7">
    <name type="scientific">Phaeomoniella chlamydospora</name>
    <name type="common">Phaeoacremonium chlamydosporum</name>
    <dbReference type="NCBI Taxonomy" id="158046"/>
    <lineage>
        <taxon>Eukaryota</taxon>
        <taxon>Fungi</taxon>
        <taxon>Dikarya</taxon>
        <taxon>Ascomycota</taxon>
        <taxon>Pezizomycotina</taxon>
        <taxon>Eurotiomycetes</taxon>
        <taxon>Chaetothyriomycetidae</taxon>
        <taxon>Phaeomoniellales</taxon>
        <taxon>Phaeomoniellaceae</taxon>
        <taxon>Phaeomoniella</taxon>
    </lineage>
</organism>
<dbReference type="OrthoDB" id="347018at2759"/>
<keyword evidence="1" id="KW-0547">Nucleotide-binding</keyword>
<reference evidence="6 7" key="1">
    <citation type="submission" date="2015-05" db="EMBL/GenBank/DDBJ databases">
        <title>Distinctive expansion of gene families associated with plant cell wall degradation and secondary metabolism in the genomes of grapevine trunk pathogens.</title>
        <authorList>
            <person name="Lawrence D.P."/>
            <person name="Travadon R."/>
            <person name="Rolshausen P.E."/>
            <person name="Baumgartner K."/>
        </authorList>
    </citation>
    <scope>NUCLEOTIDE SEQUENCE [LARGE SCALE GENOMIC DNA]</scope>
    <source>
        <strain evidence="6">UCRPC4</strain>
    </source>
</reference>
<gene>
    <name evidence="6" type="ORF">UCRPC4_g03048</name>
</gene>
<evidence type="ECO:0000256" key="3">
    <source>
        <dbReference type="SAM" id="MobiDB-lite"/>
    </source>
</evidence>
<name>A0A0G2GGX5_PHACM</name>
<feature type="compositionally biased region" description="Low complexity" evidence="3">
    <location>
        <begin position="329"/>
        <end position="341"/>
    </location>
</feature>
<comment type="caution">
    <text evidence="6">The sequence shown here is derived from an EMBL/GenBank/DDBJ whole genome shotgun (WGS) entry which is preliminary data.</text>
</comment>